<organism evidence="6 7">
    <name type="scientific">Ramlibacter aurantiacus</name>
    <dbReference type="NCBI Taxonomy" id="2801330"/>
    <lineage>
        <taxon>Bacteria</taxon>
        <taxon>Pseudomonadati</taxon>
        <taxon>Pseudomonadota</taxon>
        <taxon>Betaproteobacteria</taxon>
        <taxon>Burkholderiales</taxon>
        <taxon>Comamonadaceae</taxon>
        <taxon>Ramlibacter</taxon>
    </lineage>
</organism>
<dbReference type="InterPro" id="IPR006680">
    <property type="entry name" value="Amidohydro-rel"/>
</dbReference>
<comment type="caution">
    <text evidence="6">The sequence shown here is derived from an EMBL/GenBank/DDBJ whole genome shotgun (WGS) entry which is preliminary data.</text>
</comment>
<dbReference type="RefSeq" id="WP_201684990.1">
    <property type="nucleotide sequence ID" value="NZ_JAEQNA010000006.1"/>
</dbReference>
<dbReference type="Proteomes" id="UP000613011">
    <property type="component" value="Unassembled WGS sequence"/>
</dbReference>
<dbReference type="InterPro" id="IPR051781">
    <property type="entry name" value="Metallo-dep_Hydrolase"/>
</dbReference>
<proteinExistence type="predicted"/>
<dbReference type="InterPro" id="IPR054418">
    <property type="entry name" value="MQNX/HUTI_composite_N"/>
</dbReference>
<evidence type="ECO:0000259" key="4">
    <source>
        <dbReference type="Pfam" id="PF01979"/>
    </source>
</evidence>
<dbReference type="InterPro" id="IPR032466">
    <property type="entry name" value="Metal_Hydrolase"/>
</dbReference>
<name>A0A937D4N8_9BURK</name>
<evidence type="ECO:0000259" key="5">
    <source>
        <dbReference type="Pfam" id="PF22039"/>
    </source>
</evidence>
<keyword evidence="1" id="KW-0479">Metal-binding</keyword>
<evidence type="ECO:0000313" key="7">
    <source>
        <dbReference type="Proteomes" id="UP000613011"/>
    </source>
</evidence>
<dbReference type="Gene3D" id="3.20.20.140">
    <property type="entry name" value="Metal-dependent hydrolases"/>
    <property type="match status" value="1"/>
</dbReference>
<evidence type="ECO:0000256" key="1">
    <source>
        <dbReference type="ARBA" id="ARBA00022723"/>
    </source>
</evidence>
<evidence type="ECO:0000313" key="6">
    <source>
        <dbReference type="EMBL" id="MBL0421910.1"/>
    </source>
</evidence>
<keyword evidence="7" id="KW-1185">Reference proteome</keyword>
<gene>
    <name evidence="6" type="ORF">JI739_16290</name>
</gene>
<dbReference type="Gene3D" id="2.30.40.10">
    <property type="entry name" value="Urease, subunit C, domain 1"/>
    <property type="match status" value="1"/>
</dbReference>
<dbReference type="PANTHER" id="PTHR43135:SF3">
    <property type="entry name" value="ALPHA-D-RIBOSE 1-METHYLPHOSPHONATE 5-TRIPHOSPHATE DIPHOSPHATASE"/>
    <property type="match status" value="1"/>
</dbReference>
<dbReference type="Pfam" id="PF22039">
    <property type="entry name" value="HUTI_composite_bact"/>
    <property type="match status" value="1"/>
</dbReference>
<dbReference type="InterPro" id="IPR011059">
    <property type="entry name" value="Metal-dep_hydrolase_composite"/>
</dbReference>
<evidence type="ECO:0000256" key="3">
    <source>
        <dbReference type="ARBA" id="ARBA00022833"/>
    </source>
</evidence>
<keyword evidence="3" id="KW-0862">Zinc</keyword>
<dbReference type="CDD" id="cd01299">
    <property type="entry name" value="Met_dep_hydrolase_A"/>
    <property type="match status" value="1"/>
</dbReference>
<evidence type="ECO:0000256" key="2">
    <source>
        <dbReference type="ARBA" id="ARBA00022801"/>
    </source>
</evidence>
<protein>
    <submittedName>
        <fullName evidence="6">Amidohydrolase family protein</fullName>
    </submittedName>
</protein>
<sequence>MTNTTGDTTVLRGQVLDGTLGSPIADGAVVVSGERIAWVGDAARLPDAYRSPGIRVLGGPGHTVMPGLIDGHIHISFGEARSEEELALYTPVEYRAIRAVWNARKVLRAGVTSAFDAATTYNVAASVRDAIEAGMFEGPRLAVAGRQLTTHQGLEDSFPSSMQFPPGQAGVLVRSRDEIVEAIRLQVKDGVDVIKVSGSSDSAITDEPLDSAAFTAEEFQLIAQETHRLQRKCTVHARSRESVLHAARAGFDWIMHASYIDDEGIELCLKNRIGITPTLTLLANIVDSAGESAGASIIDVFKAEMDAAAENLGRAYRAGVPLVCGSESGWSLVPYGQWHAKELEIFVKLLGLTPLQAIHAATDAASRCLPRWSGRIGRLQENYLADVLLVSGDPLQDIRTLQDPQRIATVMKGGRIVDTTTPIPPRRVWPYEKHRTFLPGTFHYNRETRSGEVKP</sequence>
<feature type="domain" description="Aminodeoxyfutalosine deaminase/Imidazolonepropionase-like composite" evidence="5">
    <location>
        <begin position="27"/>
        <end position="49"/>
    </location>
</feature>
<dbReference type="Pfam" id="PF01979">
    <property type="entry name" value="Amidohydro_1"/>
    <property type="match status" value="1"/>
</dbReference>
<accession>A0A937D4N8</accession>
<dbReference type="SUPFAM" id="SSF51556">
    <property type="entry name" value="Metallo-dependent hydrolases"/>
    <property type="match status" value="1"/>
</dbReference>
<dbReference type="EMBL" id="JAEQNA010000006">
    <property type="protein sequence ID" value="MBL0421910.1"/>
    <property type="molecule type" value="Genomic_DNA"/>
</dbReference>
<reference evidence="6" key="1">
    <citation type="submission" date="2021-01" db="EMBL/GenBank/DDBJ databases">
        <title>Ramlibacter sp. strain AW1 16S ribosomal RNA gene Genome sequencing and assembly.</title>
        <authorList>
            <person name="Kang M."/>
        </authorList>
    </citation>
    <scope>NUCLEOTIDE SEQUENCE</scope>
    <source>
        <strain evidence="6">AW1</strain>
    </source>
</reference>
<feature type="domain" description="Amidohydrolase-related" evidence="4">
    <location>
        <begin position="63"/>
        <end position="417"/>
    </location>
</feature>
<keyword evidence="2" id="KW-0378">Hydrolase</keyword>
<dbReference type="GO" id="GO:0046872">
    <property type="term" value="F:metal ion binding"/>
    <property type="evidence" value="ECO:0007669"/>
    <property type="project" value="UniProtKB-KW"/>
</dbReference>
<dbReference type="SUPFAM" id="SSF51338">
    <property type="entry name" value="Composite domain of metallo-dependent hydrolases"/>
    <property type="match status" value="1"/>
</dbReference>
<dbReference type="InterPro" id="IPR057744">
    <property type="entry name" value="OTAase-like"/>
</dbReference>
<dbReference type="AlphaFoldDB" id="A0A937D4N8"/>
<dbReference type="GO" id="GO:0016810">
    <property type="term" value="F:hydrolase activity, acting on carbon-nitrogen (but not peptide) bonds"/>
    <property type="evidence" value="ECO:0007669"/>
    <property type="project" value="InterPro"/>
</dbReference>
<dbReference type="PANTHER" id="PTHR43135">
    <property type="entry name" value="ALPHA-D-RIBOSE 1-METHYLPHOSPHONATE 5-TRIPHOSPHATE DIPHOSPHATASE"/>
    <property type="match status" value="1"/>
</dbReference>